<sequence>MPSYAVTGASKGLGRELVRQLAAQSPSNTVLAIVRSNDASSPLSALAKAHPNIHIITGNVTDPQSILAAAQEASDILGGKLDVFIHNSNSVDMATFSHSPTQVPFDLEATKQFYEEPVRTAVWGAAWATNAFLPLIEKGDVKKIAHITSSMANNDVILGTGIDYGLAYSIAKAGMNVQIAKYAVELAPKGIKTVAICPGWVDTWEGPKPPQVVEALNVMLTQFQKMEPELKGQIPVEQSVAEQLRVIEALDAAKSGSVIKSKEYKV</sequence>
<name>G9P044_HYPAI</name>
<dbReference type="GO" id="GO:0016616">
    <property type="term" value="F:oxidoreductase activity, acting on the CH-OH group of donors, NAD or NADP as acceptor"/>
    <property type="evidence" value="ECO:0007669"/>
    <property type="project" value="TreeGrafter"/>
</dbReference>
<evidence type="ECO:0000313" key="1">
    <source>
        <dbReference type="EMBL" id="EHK44090.1"/>
    </source>
</evidence>
<reference evidence="1 2" key="1">
    <citation type="journal article" date="2011" name="Genome Biol.">
        <title>Comparative genome sequence analysis underscores mycoparasitism as the ancestral life style of Trichoderma.</title>
        <authorList>
            <person name="Kubicek C.P."/>
            <person name="Herrera-Estrella A."/>
            <person name="Seidl-Seiboth V."/>
            <person name="Martinez D.A."/>
            <person name="Druzhinina I.S."/>
            <person name="Thon M."/>
            <person name="Zeilinger S."/>
            <person name="Casas-Flores S."/>
            <person name="Horwitz B.A."/>
            <person name="Mukherjee P.K."/>
            <person name="Mukherjee M."/>
            <person name="Kredics L."/>
            <person name="Alcaraz L.D."/>
            <person name="Aerts A."/>
            <person name="Antal Z."/>
            <person name="Atanasova L."/>
            <person name="Cervantes-Badillo M.G."/>
            <person name="Challacombe J."/>
            <person name="Chertkov O."/>
            <person name="McCluskey K."/>
            <person name="Coulpier F."/>
            <person name="Deshpande N."/>
            <person name="von Doehren H."/>
            <person name="Ebbole D.J."/>
            <person name="Esquivel-Naranjo E.U."/>
            <person name="Fekete E."/>
            <person name="Flipphi M."/>
            <person name="Glaser F."/>
            <person name="Gomez-Rodriguez E.Y."/>
            <person name="Gruber S."/>
            <person name="Han C."/>
            <person name="Henrissat B."/>
            <person name="Hermosa R."/>
            <person name="Hernandez-Onate M."/>
            <person name="Karaffa L."/>
            <person name="Kosti I."/>
            <person name="Le Crom S."/>
            <person name="Lindquist E."/>
            <person name="Lucas S."/>
            <person name="Luebeck M."/>
            <person name="Luebeck P.S."/>
            <person name="Margeot A."/>
            <person name="Metz B."/>
            <person name="Misra M."/>
            <person name="Nevalainen H."/>
            <person name="Omann M."/>
            <person name="Packer N."/>
            <person name="Perrone G."/>
            <person name="Uresti-Rivera E.E."/>
            <person name="Salamov A."/>
            <person name="Schmoll M."/>
            <person name="Seiboth B."/>
            <person name="Shapiro H."/>
            <person name="Sukno S."/>
            <person name="Tamayo-Ramos J.A."/>
            <person name="Tisch D."/>
            <person name="Wiest A."/>
            <person name="Wilkinson H.H."/>
            <person name="Zhang M."/>
            <person name="Coutinho P.M."/>
            <person name="Kenerley C.M."/>
            <person name="Monte E."/>
            <person name="Baker S.E."/>
            <person name="Grigoriev I.V."/>
        </authorList>
    </citation>
    <scope>NUCLEOTIDE SEQUENCE [LARGE SCALE GENOMIC DNA]</scope>
    <source>
        <strain evidence="2">ATCC 20476 / IMI 206040</strain>
    </source>
</reference>
<dbReference type="Pfam" id="PF00106">
    <property type="entry name" value="adh_short"/>
    <property type="match status" value="1"/>
</dbReference>
<dbReference type="SUPFAM" id="SSF51735">
    <property type="entry name" value="NAD(P)-binding Rossmann-fold domains"/>
    <property type="match status" value="1"/>
</dbReference>
<dbReference type="eggNOG" id="KOG1611">
    <property type="taxonomic scope" value="Eukaryota"/>
</dbReference>
<evidence type="ECO:0000313" key="2">
    <source>
        <dbReference type="Proteomes" id="UP000005426"/>
    </source>
</evidence>
<accession>G9P044</accession>
<dbReference type="Proteomes" id="UP000005426">
    <property type="component" value="Unassembled WGS sequence"/>
</dbReference>
<dbReference type="PANTHER" id="PTHR45458:SF1">
    <property type="entry name" value="SHORT CHAIN DEHYDROGENASE"/>
    <property type="match status" value="1"/>
</dbReference>
<dbReference type="Gene3D" id="3.40.50.720">
    <property type="entry name" value="NAD(P)-binding Rossmann-like Domain"/>
    <property type="match status" value="1"/>
</dbReference>
<dbReference type="OrthoDB" id="5296at2759"/>
<keyword evidence="2" id="KW-1185">Reference proteome</keyword>
<dbReference type="InterPro" id="IPR002347">
    <property type="entry name" value="SDR_fam"/>
</dbReference>
<dbReference type="HOGENOM" id="CLU_010194_9_2_1"/>
<dbReference type="OMA" id="VYGGLWT"/>
<dbReference type="EMBL" id="ABDG02000025">
    <property type="protein sequence ID" value="EHK44090.1"/>
    <property type="molecule type" value="Genomic_DNA"/>
</dbReference>
<proteinExistence type="predicted"/>
<organism evidence="1 2">
    <name type="scientific">Hypocrea atroviridis (strain ATCC 20476 / IMI 206040)</name>
    <name type="common">Trichoderma atroviride</name>
    <dbReference type="NCBI Taxonomy" id="452589"/>
    <lineage>
        <taxon>Eukaryota</taxon>
        <taxon>Fungi</taxon>
        <taxon>Dikarya</taxon>
        <taxon>Ascomycota</taxon>
        <taxon>Pezizomycotina</taxon>
        <taxon>Sordariomycetes</taxon>
        <taxon>Hypocreomycetidae</taxon>
        <taxon>Hypocreales</taxon>
        <taxon>Hypocreaceae</taxon>
        <taxon>Trichoderma</taxon>
    </lineage>
</organism>
<dbReference type="PRINTS" id="PR00081">
    <property type="entry name" value="GDHRDH"/>
</dbReference>
<dbReference type="InterPro" id="IPR036291">
    <property type="entry name" value="NAD(P)-bd_dom_sf"/>
</dbReference>
<protein>
    <recommendedName>
        <fullName evidence="3">NAD(P)-binding protein</fullName>
    </recommendedName>
</protein>
<dbReference type="PANTHER" id="PTHR45458">
    <property type="entry name" value="SHORT-CHAIN DEHYDROGENASE/REDUCTASE SDR"/>
    <property type="match status" value="1"/>
</dbReference>
<evidence type="ECO:0008006" key="3">
    <source>
        <dbReference type="Google" id="ProtNLM"/>
    </source>
</evidence>
<gene>
    <name evidence="1" type="ORF">TRIATDRAFT_37464</name>
</gene>
<dbReference type="InterPro" id="IPR052184">
    <property type="entry name" value="SDR_enzymes"/>
</dbReference>
<dbReference type="AlphaFoldDB" id="G9P044"/>
<comment type="caution">
    <text evidence="1">The sequence shown here is derived from an EMBL/GenBank/DDBJ whole genome shotgun (WGS) entry which is preliminary data.</text>
</comment>